<evidence type="ECO:0000313" key="2">
    <source>
        <dbReference type="Proteomes" id="UP000265341"/>
    </source>
</evidence>
<gene>
    <name evidence="1" type="ORF">Mrose_03203</name>
</gene>
<organism evidence="1 2">
    <name type="scientific">Calidithermus roseus</name>
    <dbReference type="NCBI Taxonomy" id="1644118"/>
    <lineage>
        <taxon>Bacteria</taxon>
        <taxon>Thermotogati</taxon>
        <taxon>Deinococcota</taxon>
        <taxon>Deinococci</taxon>
        <taxon>Thermales</taxon>
        <taxon>Thermaceae</taxon>
        <taxon>Calidithermus</taxon>
    </lineage>
</organism>
<dbReference type="OrthoDB" id="34190at2"/>
<evidence type="ECO:0008006" key="3">
    <source>
        <dbReference type="Google" id="ProtNLM"/>
    </source>
</evidence>
<reference evidence="1 2" key="1">
    <citation type="submission" date="2018-08" db="EMBL/GenBank/DDBJ databases">
        <title>Meiothermus roseus NBRC 110900 genome sequencing project.</title>
        <authorList>
            <person name="Da Costa M.S."/>
            <person name="Albuquerque L."/>
            <person name="Raposo P."/>
            <person name="Froufe H.J.C."/>
            <person name="Barroso C.S."/>
            <person name="Egas C."/>
        </authorList>
    </citation>
    <scope>NUCLEOTIDE SEQUENCE [LARGE SCALE GENOMIC DNA]</scope>
    <source>
        <strain evidence="1 2">NBRC 110900</strain>
    </source>
</reference>
<dbReference type="AlphaFoldDB" id="A0A399EFN3"/>
<proteinExistence type="predicted"/>
<evidence type="ECO:0000313" key="1">
    <source>
        <dbReference type="EMBL" id="RIH82975.1"/>
    </source>
</evidence>
<dbReference type="EMBL" id="QWLA01000088">
    <property type="protein sequence ID" value="RIH82975.1"/>
    <property type="molecule type" value="Genomic_DNA"/>
</dbReference>
<dbReference type="RefSeq" id="WP_119280017.1">
    <property type="nucleotide sequence ID" value="NZ_QWLA01000088.1"/>
</dbReference>
<comment type="caution">
    <text evidence="1">The sequence shown here is derived from an EMBL/GenBank/DDBJ whole genome shotgun (WGS) entry which is preliminary data.</text>
</comment>
<keyword evidence="2" id="KW-1185">Reference proteome</keyword>
<name>A0A399EFN3_9DEIN</name>
<dbReference type="Proteomes" id="UP000265341">
    <property type="component" value="Unassembled WGS sequence"/>
</dbReference>
<accession>A0A399EFN3</accession>
<protein>
    <recommendedName>
        <fullName evidence="3">MalT-like TPR region domain-containing protein</fullName>
    </recommendedName>
</protein>
<sequence>MRLKLLGQTPSIPSPGLELLTYLCAREEALREEVRSVVPLGAALQALHGTTWSEGVAARGESFAWTGESDLGSLRRALGERRWLEAWALYGALLPGFRSGLEAFQSWLEAQRAWLRSAMHVLSLALPVEEVLRLSEEELRAPADQERALMALLMQGQALLREGRGKEAVLVLGQALGVQEFGRGEFSGLSLALLAEAHWLWGKGPKARQTAEKALQRCADAYSQARAYRAWHQITGDAGALEQARRLAEGLGIADLLSLG</sequence>